<proteinExistence type="predicted"/>
<name>A0A249P7L7_9HYPH</name>
<gene>
    <name evidence="1" type="ORF">SJ05684_c03600</name>
</gene>
<dbReference type="Proteomes" id="UP000217211">
    <property type="component" value="Chromosome"/>
</dbReference>
<accession>A0A249P7L7</accession>
<dbReference type="EMBL" id="CP023067">
    <property type="protein sequence ID" value="ASY61826.1"/>
    <property type="molecule type" value="Genomic_DNA"/>
</dbReference>
<evidence type="ECO:0000313" key="1">
    <source>
        <dbReference type="EMBL" id="ASY61826.1"/>
    </source>
</evidence>
<organism evidence="1 2">
    <name type="scientific">Sinorhizobium sojae CCBAU 05684</name>
    <dbReference type="NCBI Taxonomy" id="716928"/>
    <lineage>
        <taxon>Bacteria</taxon>
        <taxon>Pseudomonadati</taxon>
        <taxon>Pseudomonadota</taxon>
        <taxon>Alphaproteobacteria</taxon>
        <taxon>Hyphomicrobiales</taxon>
        <taxon>Rhizobiaceae</taxon>
        <taxon>Sinorhizobium/Ensifer group</taxon>
        <taxon>Sinorhizobium</taxon>
    </lineage>
</organism>
<keyword evidence="2" id="KW-1185">Reference proteome</keyword>
<evidence type="ECO:0000313" key="2">
    <source>
        <dbReference type="Proteomes" id="UP000217211"/>
    </source>
</evidence>
<sequence length="57" mass="6669">MLLRPATTCCRRPGFRRLFAVIGVLHVSQPLRRAKPCGRSRRSLDFALARLYQRRPF</sequence>
<protein>
    <submittedName>
        <fullName evidence="1">Uncharacterized protein</fullName>
    </submittedName>
</protein>
<dbReference type="AlphaFoldDB" id="A0A249P7L7"/>
<dbReference type="KEGG" id="esj:SJ05684_c03600"/>
<reference evidence="1 2" key="1">
    <citation type="submission" date="2017-08" db="EMBL/GenBank/DDBJ databases">
        <title>Multipartite genome sequences of Sinorhizobium species nodulating soybeans.</title>
        <authorList>
            <person name="Tian C.F."/>
        </authorList>
    </citation>
    <scope>NUCLEOTIDE SEQUENCE [LARGE SCALE GENOMIC DNA]</scope>
    <source>
        <strain evidence="1 2">CCBAU 05684</strain>
    </source>
</reference>